<evidence type="ECO:0000313" key="6">
    <source>
        <dbReference type="EMBL" id="MFC6724286.1"/>
    </source>
</evidence>
<dbReference type="Pfam" id="PF25213">
    <property type="entry name" value="HVO_A0261_N"/>
    <property type="match status" value="1"/>
</dbReference>
<proteinExistence type="predicted"/>
<dbReference type="EMBL" id="JBHSWU010000140">
    <property type="protein sequence ID" value="MFC6724286.1"/>
    <property type="molecule type" value="Genomic_DNA"/>
</dbReference>
<keyword evidence="3" id="KW-0804">Transcription</keyword>
<protein>
    <submittedName>
        <fullName evidence="6">Helix-turn-helix transcriptional regulator</fullName>
    </submittedName>
</protein>
<dbReference type="InterPro" id="IPR000524">
    <property type="entry name" value="Tscrpt_reg_HTH_GntR"/>
</dbReference>
<sequence length="257" mass="28708">MSTQGAEYEVVTTVLDRFDLVDRLTDGPKEKRELTEELSVSRSTVNRAIRDLESLGLVERVEEGYRPTDLCLSTATRLSTLVESVGRETRLQEFRKWVPDGTLDADLAAASEFSVSLPEPGDPYGMVNRHVQRLREASSHRTMLPLTGLHAYEAVHDGVVDRGVSTECVAQPDVVEVLLRDPNFEPLTDAMADTGRFRLFEADGPVPYFVGVLDDVVQIGVDEEGEPRALYETADADVRAWAERTVDEWIERSTRVV</sequence>
<dbReference type="GO" id="GO:0003677">
    <property type="term" value="F:DNA binding"/>
    <property type="evidence" value="ECO:0007669"/>
    <property type="project" value="UniProtKB-KW"/>
</dbReference>
<organism evidence="6 7">
    <name type="scientific">Halobium palmae</name>
    <dbReference type="NCBI Taxonomy" id="1776492"/>
    <lineage>
        <taxon>Archaea</taxon>
        <taxon>Methanobacteriati</taxon>
        <taxon>Methanobacteriota</taxon>
        <taxon>Stenosarchaea group</taxon>
        <taxon>Halobacteria</taxon>
        <taxon>Halobacteriales</taxon>
        <taxon>Haloferacaceae</taxon>
        <taxon>Halobium</taxon>
    </lineage>
</organism>
<dbReference type="InterPro" id="IPR057527">
    <property type="entry name" value="HVO_A0261-like_N"/>
</dbReference>
<evidence type="ECO:0000256" key="1">
    <source>
        <dbReference type="ARBA" id="ARBA00023015"/>
    </source>
</evidence>
<comment type="caution">
    <text evidence="6">The sequence shown here is derived from an EMBL/GenBank/DDBJ whole genome shotgun (WGS) entry which is preliminary data.</text>
</comment>
<dbReference type="SUPFAM" id="SSF46785">
    <property type="entry name" value="Winged helix' DNA-binding domain"/>
    <property type="match status" value="1"/>
</dbReference>
<evidence type="ECO:0000256" key="3">
    <source>
        <dbReference type="ARBA" id="ARBA00023163"/>
    </source>
</evidence>
<accession>A0ABD5RYM0</accession>
<evidence type="ECO:0000313" key="7">
    <source>
        <dbReference type="Proteomes" id="UP001596328"/>
    </source>
</evidence>
<feature type="domain" description="HVO-A0261-like N-terminal" evidence="5">
    <location>
        <begin position="9"/>
        <end position="90"/>
    </location>
</feature>
<dbReference type="Gene3D" id="1.10.10.10">
    <property type="entry name" value="Winged helix-like DNA-binding domain superfamily/Winged helix DNA-binding domain"/>
    <property type="match status" value="1"/>
</dbReference>
<dbReference type="InterPro" id="IPR036388">
    <property type="entry name" value="WH-like_DNA-bd_sf"/>
</dbReference>
<gene>
    <name evidence="6" type="ORF">ACFQE1_07845</name>
</gene>
<feature type="domain" description="Methanogenesis regulatory protein FilR1 middle" evidence="4">
    <location>
        <begin position="123"/>
        <end position="251"/>
    </location>
</feature>
<dbReference type="AlphaFoldDB" id="A0ABD5RYM0"/>
<evidence type="ECO:0000256" key="2">
    <source>
        <dbReference type="ARBA" id="ARBA00023125"/>
    </source>
</evidence>
<dbReference type="InterPro" id="IPR013561">
    <property type="entry name" value="FilR1_middle_dom"/>
</dbReference>
<keyword evidence="2" id="KW-0238">DNA-binding</keyword>
<dbReference type="PRINTS" id="PR00035">
    <property type="entry name" value="HTHGNTR"/>
</dbReference>
<keyword evidence="7" id="KW-1185">Reference proteome</keyword>
<dbReference type="Pfam" id="PF08350">
    <property type="entry name" value="FilR1_middle"/>
    <property type="match status" value="1"/>
</dbReference>
<evidence type="ECO:0000259" key="5">
    <source>
        <dbReference type="Pfam" id="PF25213"/>
    </source>
</evidence>
<keyword evidence="1" id="KW-0805">Transcription regulation</keyword>
<dbReference type="Proteomes" id="UP001596328">
    <property type="component" value="Unassembled WGS sequence"/>
</dbReference>
<reference evidence="6 7" key="1">
    <citation type="journal article" date="2019" name="Int. J. Syst. Evol. Microbiol.">
        <title>The Global Catalogue of Microorganisms (GCM) 10K type strain sequencing project: providing services to taxonomists for standard genome sequencing and annotation.</title>
        <authorList>
            <consortium name="The Broad Institute Genomics Platform"/>
            <consortium name="The Broad Institute Genome Sequencing Center for Infectious Disease"/>
            <person name="Wu L."/>
            <person name="Ma J."/>
        </authorList>
    </citation>
    <scope>NUCLEOTIDE SEQUENCE [LARGE SCALE GENOMIC DNA]</scope>
    <source>
        <strain evidence="6 7">NBRC 111368</strain>
    </source>
</reference>
<evidence type="ECO:0000259" key="4">
    <source>
        <dbReference type="Pfam" id="PF08350"/>
    </source>
</evidence>
<name>A0ABD5RYM0_9EURY</name>
<dbReference type="InterPro" id="IPR036390">
    <property type="entry name" value="WH_DNA-bd_sf"/>
</dbReference>